<dbReference type="Proteomes" id="UP000075377">
    <property type="component" value="Unassembled WGS sequence"/>
</dbReference>
<accession>A0A149UPX0</accession>
<protein>
    <submittedName>
        <fullName evidence="1">Uncharacterized protein</fullName>
    </submittedName>
</protein>
<reference evidence="1 2" key="1">
    <citation type="submission" date="2015-06" db="EMBL/GenBank/DDBJ databases">
        <title>Improved classification and identification of acetic acid bacteria using matrix-assisted laser desorption/ionization time-of-flight mass spectrometry; Gluconobacter nephelii and Gluconobacter uchimurae are later heterotypic synonyms of Gluconobacter japonicus and Gluconobacter oxydans, respectively.</title>
        <authorList>
            <person name="Li L."/>
            <person name="Cleenwerck I."/>
            <person name="De Vuyst L."/>
            <person name="Vandamme P."/>
        </authorList>
    </citation>
    <scope>NUCLEOTIDE SEQUENCE [LARGE SCALE GENOMIC DNA]</scope>
    <source>
        <strain evidence="1 2">LMG 1699</strain>
    </source>
</reference>
<comment type="caution">
    <text evidence="1">The sequence shown here is derived from an EMBL/GenBank/DDBJ whole genome shotgun (WGS) entry which is preliminary data.</text>
</comment>
<proteinExistence type="predicted"/>
<dbReference type="RefSeq" id="WP_061499746.1">
    <property type="nucleotide sequence ID" value="NZ_LHZX01000257.1"/>
</dbReference>
<sequence>MTVNQMTEPCGIAKARLLMIHDLAGQIVEMAMSDAPDRRHAIADAGYLVRQAVTFDEHPISYEVSLKEFVADIDLRVARAGRDAWPTQMTVIVKWMRSCLVAALAGERNSGALPSSR</sequence>
<name>A0A149UPX0_9PROT</name>
<gene>
    <name evidence="1" type="ORF">AD951_04465</name>
</gene>
<evidence type="ECO:0000313" key="1">
    <source>
        <dbReference type="EMBL" id="KXV69935.1"/>
    </source>
</evidence>
<dbReference type="PATRIC" id="fig|178901.14.peg.763"/>
<organism evidence="1 2">
    <name type="scientific">Acetobacter malorum</name>
    <dbReference type="NCBI Taxonomy" id="178901"/>
    <lineage>
        <taxon>Bacteria</taxon>
        <taxon>Pseudomonadati</taxon>
        <taxon>Pseudomonadota</taxon>
        <taxon>Alphaproteobacteria</taxon>
        <taxon>Acetobacterales</taxon>
        <taxon>Acetobacteraceae</taxon>
        <taxon>Acetobacter</taxon>
    </lineage>
</organism>
<evidence type="ECO:0000313" key="2">
    <source>
        <dbReference type="Proteomes" id="UP000075377"/>
    </source>
</evidence>
<dbReference type="OrthoDB" id="9981127at2"/>
<dbReference type="AlphaFoldDB" id="A0A149UPX0"/>
<dbReference type="EMBL" id="LHZX01000257">
    <property type="protein sequence ID" value="KXV69935.1"/>
    <property type="molecule type" value="Genomic_DNA"/>
</dbReference>